<dbReference type="SMART" id="SM00419">
    <property type="entry name" value="HTH_CRP"/>
    <property type="match status" value="1"/>
</dbReference>
<dbReference type="InterPro" id="IPR012318">
    <property type="entry name" value="HTH_CRP"/>
</dbReference>
<dbReference type="EMBL" id="JAIULA010000008">
    <property type="protein sequence ID" value="MCP0886756.1"/>
    <property type="molecule type" value="Genomic_DNA"/>
</dbReference>
<dbReference type="Gene3D" id="1.10.10.10">
    <property type="entry name" value="Winged helix-like DNA-binding domain superfamily/Winged helix DNA-binding domain"/>
    <property type="match status" value="1"/>
</dbReference>
<dbReference type="PROSITE" id="PS51063">
    <property type="entry name" value="HTH_CRP_2"/>
    <property type="match status" value="1"/>
</dbReference>
<dbReference type="GO" id="GO:0006355">
    <property type="term" value="P:regulation of DNA-templated transcription"/>
    <property type="evidence" value="ECO:0007669"/>
    <property type="project" value="InterPro"/>
</dbReference>
<dbReference type="SUPFAM" id="SSF46785">
    <property type="entry name" value="Winged helix' DNA-binding domain"/>
    <property type="match status" value="1"/>
</dbReference>
<sequence length="116" mass="13524">MKKFIKENSSSFYKLAYENHKSIAVNNHLWHSKIYENILLQTMHCILMLAQTIGFETDKGLEIPISQQVIAKALKTTRMTVNKAVICLEQEKRIIRDRRKIIVLKDKLELPLGDEN</sequence>
<comment type="caution">
    <text evidence="2">The sequence shown here is derived from an EMBL/GenBank/DDBJ whole genome shotgun (WGS) entry which is preliminary data.</text>
</comment>
<dbReference type="Pfam" id="PF13545">
    <property type="entry name" value="HTH_Crp_2"/>
    <property type="match status" value="1"/>
</dbReference>
<gene>
    <name evidence="2" type="ORF">LB941_05310</name>
</gene>
<dbReference type="InterPro" id="IPR036388">
    <property type="entry name" value="WH-like_DNA-bd_sf"/>
</dbReference>
<evidence type="ECO:0000313" key="3">
    <source>
        <dbReference type="Proteomes" id="UP001139006"/>
    </source>
</evidence>
<dbReference type="RefSeq" id="WP_253360104.1">
    <property type="nucleotide sequence ID" value="NZ_JAIULA010000008.1"/>
</dbReference>
<evidence type="ECO:0000313" key="2">
    <source>
        <dbReference type="EMBL" id="MCP0886756.1"/>
    </source>
</evidence>
<accession>A0A9X2JM42</accession>
<name>A0A9X2JM42_9LACO</name>
<feature type="domain" description="HTH crp-type" evidence="1">
    <location>
        <begin position="36"/>
        <end position="107"/>
    </location>
</feature>
<dbReference type="GO" id="GO:0003677">
    <property type="term" value="F:DNA binding"/>
    <property type="evidence" value="ECO:0007669"/>
    <property type="project" value="InterPro"/>
</dbReference>
<dbReference type="Proteomes" id="UP001139006">
    <property type="component" value="Unassembled WGS sequence"/>
</dbReference>
<keyword evidence="3" id="KW-1185">Reference proteome</keyword>
<reference evidence="2 3" key="1">
    <citation type="journal article" date="2023" name="Int. J. Syst. Evol. Microbiol.">
        <title>Ligilactobacillus ubinensis sp. nov., a novel species isolated from the wild ferment of a durian fruit (Durio zibethinus).</title>
        <authorList>
            <person name="Heng Y.C."/>
            <person name="Menon N."/>
            <person name="Chen B."/>
            <person name="Loo B.Z.L."/>
            <person name="Wong G.W.J."/>
            <person name="Lim A.C.H."/>
            <person name="Silvaraju S."/>
            <person name="Kittelmann S."/>
        </authorList>
    </citation>
    <scope>NUCLEOTIDE SEQUENCE [LARGE SCALE GENOMIC DNA]</scope>
    <source>
        <strain evidence="2 3">WILCCON 0076</strain>
    </source>
</reference>
<dbReference type="InterPro" id="IPR036390">
    <property type="entry name" value="WH_DNA-bd_sf"/>
</dbReference>
<dbReference type="AlphaFoldDB" id="A0A9X2JM42"/>
<organism evidence="2 3">
    <name type="scientific">Ligilactobacillus ubinensis</name>
    <dbReference type="NCBI Taxonomy" id="2876789"/>
    <lineage>
        <taxon>Bacteria</taxon>
        <taxon>Bacillati</taxon>
        <taxon>Bacillota</taxon>
        <taxon>Bacilli</taxon>
        <taxon>Lactobacillales</taxon>
        <taxon>Lactobacillaceae</taxon>
        <taxon>Ligilactobacillus</taxon>
    </lineage>
</organism>
<protein>
    <submittedName>
        <fullName evidence="2">Helix-turn-helix domain-containing protein</fullName>
    </submittedName>
</protein>
<evidence type="ECO:0000259" key="1">
    <source>
        <dbReference type="PROSITE" id="PS51063"/>
    </source>
</evidence>
<proteinExistence type="predicted"/>